<gene>
    <name evidence="1" type="ORF">c0_g1_i3</name>
</gene>
<dbReference type="EMBL" id="GDHF01030968">
    <property type="protein sequence ID" value="JAI21346.1"/>
    <property type="molecule type" value="Transcribed_RNA"/>
</dbReference>
<sequence length="141" mass="15781">ENQWFRLQLYVRSLKFPSTESSIKSNPKLFWHFVKSRRACSAIPSALSWGDKTACTPGDISTLFAEFFQSNYVHDDPGISSTHSANNFPYINFGTLCLSKDDIAKAISDIKSSPKLDLDGLPPVLIKNVPPWYIFSCLSST</sequence>
<reference evidence="1" key="1">
    <citation type="submission" date="2015-06" db="EMBL/GenBank/DDBJ databases">
        <authorList>
            <person name="Hoefler B.C."/>
            <person name="Straight P.D."/>
        </authorList>
    </citation>
    <scope>NUCLEOTIDE SEQUENCE</scope>
</reference>
<accession>A0A0K8U4B5</accession>
<protein>
    <submittedName>
        <fullName evidence="1">Uncharacterized protein</fullName>
    </submittedName>
</protein>
<dbReference type="AlphaFoldDB" id="A0A0K8U4B5"/>
<proteinExistence type="predicted"/>
<feature type="non-terminal residue" evidence="1">
    <location>
        <position position="1"/>
    </location>
</feature>
<evidence type="ECO:0000313" key="1">
    <source>
        <dbReference type="EMBL" id="JAI21346.1"/>
    </source>
</evidence>
<organism evidence="1">
    <name type="scientific">Bactrocera latifrons</name>
    <name type="common">Malaysian fruit fly</name>
    <name type="synonym">Chaetodacus latifrons</name>
    <dbReference type="NCBI Taxonomy" id="174628"/>
    <lineage>
        <taxon>Eukaryota</taxon>
        <taxon>Metazoa</taxon>
        <taxon>Ecdysozoa</taxon>
        <taxon>Arthropoda</taxon>
        <taxon>Hexapoda</taxon>
        <taxon>Insecta</taxon>
        <taxon>Pterygota</taxon>
        <taxon>Neoptera</taxon>
        <taxon>Endopterygota</taxon>
        <taxon>Diptera</taxon>
        <taxon>Brachycera</taxon>
        <taxon>Muscomorpha</taxon>
        <taxon>Tephritoidea</taxon>
        <taxon>Tephritidae</taxon>
        <taxon>Bactrocera</taxon>
        <taxon>Bactrocera</taxon>
    </lineage>
</organism>
<name>A0A0K8U4B5_BACLA</name>
<feature type="non-terminal residue" evidence="1">
    <location>
        <position position="141"/>
    </location>
</feature>